<organism evidence="1 2">
    <name type="scientific">Catharanthus roseus</name>
    <name type="common">Madagascar periwinkle</name>
    <name type="synonym">Vinca rosea</name>
    <dbReference type="NCBI Taxonomy" id="4058"/>
    <lineage>
        <taxon>Eukaryota</taxon>
        <taxon>Viridiplantae</taxon>
        <taxon>Streptophyta</taxon>
        <taxon>Embryophyta</taxon>
        <taxon>Tracheophyta</taxon>
        <taxon>Spermatophyta</taxon>
        <taxon>Magnoliopsida</taxon>
        <taxon>eudicotyledons</taxon>
        <taxon>Gunneridae</taxon>
        <taxon>Pentapetalae</taxon>
        <taxon>asterids</taxon>
        <taxon>lamiids</taxon>
        <taxon>Gentianales</taxon>
        <taxon>Apocynaceae</taxon>
        <taxon>Rauvolfioideae</taxon>
        <taxon>Vinceae</taxon>
        <taxon>Catharanthinae</taxon>
        <taxon>Catharanthus</taxon>
    </lineage>
</organism>
<name>A0ACB9ZNC6_CATRO</name>
<proteinExistence type="predicted"/>
<dbReference type="EMBL" id="CM044708">
    <property type="protein sequence ID" value="KAI5649098.1"/>
    <property type="molecule type" value="Genomic_DNA"/>
</dbReference>
<keyword evidence="2" id="KW-1185">Reference proteome</keyword>
<accession>A0ACB9ZNC6</accession>
<reference evidence="2" key="1">
    <citation type="journal article" date="2023" name="Nat. Plants">
        <title>Single-cell RNA sequencing provides a high-resolution roadmap for understanding the multicellular compartmentation of specialized metabolism.</title>
        <authorList>
            <person name="Sun S."/>
            <person name="Shen X."/>
            <person name="Li Y."/>
            <person name="Li Y."/>
            <person name="Wang S."/>
            <person name="Li R."/>
            <person name="Zhang H."/>
            <person name="Shen G."/>
            <person name="Guo B."/>
            <person name="Wei J."/>
            <person name="Xu J."/>
            <person name="St-Pierre B."/>
            <person name="Chen S."/>
            <person name="Sun C."/>
        </authorList>
    </citation>
    <scope>NUCLEOTIDE SEQUENCE [LARGE SCALE GENOMIC DNA]</scope>
</reference>
<dbReference type="Proteomes" id="UP001060085">
    <property type="component" value="Linkage Group LG08"/>
</dbReference>
<evidence type="ECO:0000313" key="2">
    <source>
        <dbReference type="Proteomes" id="UP001060085"/>
    </source>
</evidence>
<sequence>MIKDEEVVLQLINGTWNKLLNEIDEAEYYKRLDDLKTKWLSNFLHYLFKTWLNPLSHKLIRVWTSKVLHFGVETTNRVESEYSVLKIWLSIFHGDLDIVFLNIDSVIEGQIAEIKSILDNNISHLALKKIWVELKRAPEIIVDPKNKYIHYLRTSHKIGGAHLVSQDKDMDVEMHDLAFLLDQISTRVISKVREMHRLAKEAFKSGFAFKS</sequence>
<comment type="caution">
    <text evidence="1">The sequence shown here is derived from an EMBL/GenBank/DDBJ whole genome shotgun (WGS) entry which is preliminary data.</text>
</comment>
<gene>
    <name evidence="1" type="ORF">M9H77_35103</name>
</gene>
<protein>
    <submittedName>
        <fullName evidence="1">Uncharacterized protein</fullName>
    </submittedName>
</protein>
<evidence type="ECO:0000313" key="1">
    <source>
        <dbReference type="EMBL" id="KAI5649098.1"/>
    </source>
</evidence>